<dbReference type="EMBL" id="LAZR01000878">
    <property type="protein sequence ID" value="KKN55615.1"/>
    <property type="molecule type" value="Genomic_DNA"/>
</dbReference>
<organism evidence="1">
    <name type="scientific">marine sediment metagenome</name>
    <dbReference type="NCBI Taxonomy" id="412755"/>
    <lineage>
        <taxon>unclassified sequences</taxon>
        <taxon>metagenomes</taxon>
        <taxon>ecological metagenomes</taxon>
    </lineage>
</organism>
<comment type="caution">
    <text evidence="1">The sequence shown here is derived from an EMBL/GenBank/DDBJ whole genome shotgun (WGS) entry which is preliminary data.</text>
</comment>
<accession>A0A0F9RGH9</accession>
<dbReference type="AlphaFoldDB" id="A0A0F9RGH9"/>
<sequence length="82" mass="9761">MAIVKKWVEVEDECLGPTKTNAHWEMYLFIHLCVEYSRKTKHGLQKFIRRSRTLKTIEGKFKKNVLSQLEDYFAQSNVFLLP</sequence>
<protein>
    <submittedName>
        <fullName evidence="1">Uncharacterized protein</fullName>
    </submittedName>
</protein>
<proteinExistence type="predicted"/>
<gene>
    <name evidence="1" type="ORF">LCGC14_0580870</name>
</gene>
<name>A0A0F9RGH9_9ZZZZ</name>
<evidence type="ECO:0000313" key="1">
    <source>
        <dbReference type="EMBL" id="KKN55615.1"/>
    </source>
</evidence>
<reference evidence="1" key="1">
    <citation type="journal article" date="2015" name="Nature">
        <title>Complex archaea that bridge the gap between prokaryotes and eukaryotes.</title>
        <authorList>
            <person name="Spang A."/>
            <person name="Saw J.H."/>
            <person name="Jorgensen S.L."/>
            <person name="Zaremba-Niedzwiedzka K."/>
            <person name="Martijn J."/>
            <person name="Lind A.E."/>
            <person name="van Eijk R."/>
            <person name="Schleper C."/>
            <person name="Guy L."/>
            <person name="Ettema T.J."/>
        </authorList>
    </citation>
    <scope>NUCLEOTIDE SEQUENCE</scope>
</reference>